<protein>
    <recommendedName>
        <fullName evidence="15 16">Type III pantothenate kinase</fullName>
        <ecNumber evidence="6 16">2.7.1.33</ecNumber>
    </recommendedName>
    <alternativeName>
        <fullName evidence="16">PanK-III</fullName>
    </alternativeName>
    <alternativeName>
        <fullName evidence="16">Pantothenic acid kinase</fullName>
    </alternativeName>
</protein>
<evidence type="ECO:0000256" key="8">
    <source>
        <dbReference type="ARBA" id="ARBA00022679"/>
    </source>
</evidence>
<name>A0A328UL77_9FIRM</name>
<dbReference type="Gene3D" id="3.30.420.40">
    <property type="match status" value="2"/>
</dbReference>
<dbReference type="AlphaFoldDB" id="A0A328UL77"/>
<evidence type="ECO:0000256" key="1">
    <source>
        <dbReference type="ARBA" id="ARBA00001206"/>
    </source>
</evidence>
<dbReference type="Pfam" id="PF03309">
    <property type="entry name" value="Pan_kinase"/>
    <property type="match status" value="1"/>
</dbReference>
<evidence type="ECO:0000256" key="7">
    <source>
        <dbReference type="ARBA" id="ARBA00022490"/>
    </source>
</evidence>
<evidence type="ECO:0000313" key="17">
    <source>
        <dbReference type="EMBL" id="RAQ30253.1"/>
    </source>
</evidence>
<comment type="subcellular location">
    <subcellularLocation>
        <location evidence="3 16">Cytoplasm</location>
    </subcellularLocation>
</comment>
<evidence type="ECO:0000256" key="4">
    <source>
        <dbReference type="ARBA" id="ARBA00005225"/>
    </source>
</evidence>
<sequence>MVIAIDVGNTNIVLGCLDPDSEKIYFTARLSSDRFKTSDEYASLMRNMFILNHVEIKDLKGSIISSVVPALTVTMKEAIVKICGIESLVVGSGIKTGLNILMDNPAQLGSDLVVDAVAASAEYPKPIMIFDMGTATTLSVVDAKGNYTGGMIIPGVLLTLEALSSRTSQLPHINLESPKKIVGKNTIDCMKSGIVYGNAAMLDGIIERVTEELGEEPTVVATGGLACNIVKHCKKKIVCDDSLILKGLRIIYNKNKA</sequence>
<dbReference type="GO" id="GO:0004594">
    <property type="term" value="F:pantothenate kinase activity"/>
    <property type="evidence" value="ECO:0007669"/>
    <property type="project" value="UniProtKB-UniRule"/>
</dbReference>
<dbReference type="PANTHER" id="PTHR34265">
    <property type="entry name" value="TYPE III PANTOTHENATE KINASE"/>
    <property type="match status" value="1"/>
</dbReference>
<dbReference type="PANTHER" id="PTHR34265:SF1">
    <property type="entry name" value="TYPE III PANTOTHENATE KINASE"/>
    <property type="match status" value="1"/>
</dbReference>
<keyword evidence="11 16" id="KW-0067">ATP-binding</keyword>
<gene>
    <name evidence="16" type="primary">coaX</name>
    <name evidence="17" type="ORF">DPQ25_01735</name>
</gene>
<dbReference type="SUPFAM" id="SSF53067">
    <property type="entry name" value="Actin-like ATPase domain"/>
    <property type="match status" value="2"/>
</dbReference>
<dbReference type="GO" id="GO:0015937">
    <property type="term" value="P:coenzyme A biosynthetic process"/>
    <property type="evidence" value="ECO:0007669"/>
    <property type="project" value="UniProtKB-UniRule"/>
</dbReference>
<dbReference type="CDD" id="cd24015">
    <property type="entry name" value="ASKHA_NBD_PanK-III"/>
    <property type="match status" value="1"/>
</dbReference>
<evidence type="ECO:0000256" key="16">
    <source>
        <dbReference type="HAMAP-Rule" id="MF_01274"/>
    </source>
</evidence>
<feature type="binding site" evidence="16">
    <location>
        <begin position="109"/>
        <end position="112"/>
    </location>
    <ligand>
        <name>substrate</name>
    </ligand>
</feature>
<evidence type="ECO:0000256" key="3">
    <source>
        <dbReference type="ARBA" id="ARBA00004496"/>
    </source>
</evidence>
<comment type="catalytic activity">
    <reaction evidence="1 16">
        <text>(R)-pantothenate + ATP = (R)-4'-phosphopantothenate + ADP + H(+)</text>
        <dbReference type="Rhea" id="RHEA:16373"/>
        <dbReference type="ChEBI" id="CHEBI:10986"/>
        <dbReference type="ChEBI" id="CHEBI:15378"/>
        <dbReference type="ChEBI" id="CHEBI:29032"/>
        <dbReference type="ChEBI" id="CHEBI:30616"/>
        <dbReference type="ChEBI" id="CHEBI:456216"/>
        <dbReference type="EC" id="2.7.1.33"/>
    </reaction>
</comment>
<comment type="similarity">
    <text evidence="14 16">Belongs to the type III pantothenate kinase family.</text>
</comment>
<keyword evidence="18" id="KW-1185">Reference proteome</keyword>
<dbReference type="Proteomes" id="UP000249377">
    <property type="component" value="Unassembled WGS sequence"/>
</dbReference>
<feature type="binding site" evidence="16">
    <location>
        <begin position="6"/>
        <end position="13"/>
    </location>
    <ligand>
        <name>ATP</name>
        <dbReference type="ChEBI" id="CHEBI:30616"/>
    </ligand>
</feature>
<comment type="caution">
    <text evidence="17">The sequence shown here is derived from an EMBL/GenBank/DDBJ whole genome shotgun (WGS) entry which is preliminary data.</text>
</comment>
<evidence type="ECO:0000256" key="12">
    <source>
        <dbReference type="ARBA" id="ARBA00022958"/>
    </source>
</evidence>
<dbReference type="RefSeq" id="WP_112331450.1">
    <property type="nucleotide sequence ID" value="NZ_JADPHD010000001.1"/>
</dbReference>
<dbReference type="InterPro" id="IPR043129">
    <property type="entry name" value="ATPase_NBD"/>
</dbReference>
<evidence type="ECO:0000256" key="11">
    <source>
        <dbReference type="ARBA" id="ARBA00022840"/>
    </source>
</evidence>
<dbReference type="EMBL" id="QLYR01000001">
    <property type="protein sequence ID" value="RAQ30253.1"/>
    <property type="molecule type" value="Genomic_DNA"/>
</dbReference>
<comment type="pathway">
    <text evidence="4 16">Cofactor biosynthesis; coenzyme A biosynthesis; CoA from (R)-pantothenate: step 1/5.</text>
</comment>
<feature type="binding site" evidence="16">
    <location>
        <position position="186"/>
    </location>
    <ligand>
        <name>substrate</name>
    </ligand>
</feature>
<evidence type="ECO:0000256" key="15">
    <source>
        <dbReference type="ARBA" id="ARBA00040883"/>
    </source>
</evidence>
<organism evidence="17 18">
    <name type="scientific">Hydrogeniiclostridium mannosilyticum</name>
    <dbReference type="NCBI Taxonomy" id="2764322"/>
    <lineage>
        <taxon>Bacteria</taxon>
        <taxon>Bacillati</taxon>
        <taxon>Bacillota</taxon>
        <taxon>Clostridia</taxon>
        <taxon>Eubacteriales</taxon>
        <taxon>Acutalibacteraceae</taxon>
        <taxon>Hydrogeniiclostridium</taxon>
    </lineage>
</organism>
<dbReference type="NCBIfam" id="TIGR00671">
    <property type="entry name" value="baf"/>
    <property type="match status" value="1"/>
</dbReference>
<feature type="active site" description="Proton acceptor" evidence="16">
    <location>
        <position position="111"/>
    </location>
</feature>
<dbReference type="HAMAP" id="MF_01274">
    <property type="entry name" value="Pantothen_kinase_3"/>
    <property type="match status" value="1"/>
</dbReference>
<feature type="binding site" evidence="16">
    <location>
        <position position="131"/>
    </location>
    <ligand>
        <name>K(+)</name>
        <dbReference type="ChEBI" id="CHEBI:29103"/>
    </ligand>
</feature>
<reference evidence="17 18" key="1">
    <citation type="submission" date="2018-06" db="EMBL/GenBank/DDBJ databases">
        <title>Noncontiguous genome sequence of Ruminococcaceae bacterium ASD2818.</title>
        <authorList>
            <person name="Chaplin A.V."/>
            <person name="Sokolova S.R."/>
            <person name="Kochetkova T.O."/>
            <person name="Goltsov A.Y."/>
            <person name="Trofimov D.Y."/>
            <person name="Efimov B.A."/>
        </authorList>
    </citation>
    <scope>NUCLEOTIDE SEQUENCE [LARGE SCALE GENOMIC DNA]</scope>
    <source>
        <strain evidence="17 18">ASD2818</strain>
    </source>
</reference>
<comment type="function">
    <text evidence="16">Catalyzes the phosphorylation of pantothenate (Pan), the first step in CoA biosynthesis.</text>
</comment>
<keyword evidence="12 16" id="KW-0630">Potassium</keyword>
<comment type="cofactor">
    <cofactor evidence="16">
        <name>NH4(+)</name>
        <dbReference type="ChEBI" id="CHEBI:28938"/>
    </cofactor>
    <cofactor evidence="16">
        <name>K(+)</name>
        <dbReference type="ChEBI" id="CHEBI:29103"/>
    </cofactor>
    <text evidence="16">A monovalent cation. Ammonium or potassium.</text>
</comment>
<keyword evidence="9 16" id="KW-0547">Nucleotide-binding</keyword>
<evidence type="ECO:0000256" key="2">
    <source>
        <dbReference type="ARBA" id="ARBA00001958"/>
    </source>
</evidence>
<evidence type="ECO:0000256" key="13">
    <source>
        <dbReference type="ARBA" id="ARBA00022993"/>
    </source>
</evidence>
<proteinExistence type="inferred from homology"/>
<dbReference type="NCBIfam" id="NF009855">
    <property type="entry name" value="PRK13321.1"/>
    <property type="match status" value="1"/>
</dbReference>
<comment type="caution">
    <text evidence="16">Lacks conserved residue(s) required for the propagation of feature annotation.</text>
</comment>
<dbReference type="EC" id="2.7.1.33" evidence="6 16"/>
<keyword evidence="10 16" id="KW-0418">Kinase</keyword>
<feature type="binding site" evidence="16">
    <location>
        <position position="134"/>
    </location>
    <ligand>
        <name>ATP</name>
        <dbReference type="ChEBI" id="CHEBI:30616"/>
    </ligand>
</feature>
<keyword evidence="16" id="KW-0479">Metal-binding</keyword>
<keyword evidence="8 16" id="KW-0808">Transferase</keyword>
<evidence type="ECO:0000256" key="6">
    <source>
        <dbReference type="ARBA" id="ARBA00012102"/>
    </source>
</evidence>
<comment type="subunit">
    <text evidence="5 16">Homodimer.</text>
</comment>
<dbReference type="InterPro" id="IPR004619">
    <property type="entry name" value="Type_III_PanK"/>
</dbReference>
<accession>A0A328UL77</accession>
<dbReference type="GO" id="GO:0005737">
    <property type="term" value="C:cytoplasm"/>
    <property type="evidence" value="ECO:0007669"/>
    <property type="project" value="UniProtKB-SubCell"/>
</dbReference>
<dbReference type="GO" id="GO:0046872">
    <property type="term" value="F:metal ion binding"/>
    <property type="evidence" value="ECO:0007669"/>
    <property type="project" value="UniProtKB-KW"/>
</dbReference>
<evidence type="ECO:0000256" key="9">
    <source>
        <dbReference type="ARBA" id="ARBA00022741"/>
    </source>
</evidence>
<evidence type="ECO:0000256" key="10">
    <source>
        <dbReference type="ARBA" id="ARBA00022777"/>
    </source>
</evidence>
<evidence type="ECO:0000256" key="5">
    <source>
        <dbReference type="ARBA" id="ARBA00011738"/>
    </source>
</evidence>
<dbReference type="UniPathway" id="UPA00241">
    <property type="reaction ID" value="UER00352"/>
</dbReference>
<keyword evidence="13 16" id="KW-0173">Coenzyme A biosynthesis</keyword>
<keyword evidence="7 16" id="KW-0963">Cytoplasm</keyword>
<evidence type="ECO:0000313" key="18">
    <source>
        <dbReference type="Proteomes" id="UP000249377"/>
    </source>
</evidence>
<evidence type="ECO:0000256" key="14">
    <source>
        <dbReference type="ARBA" id="ARBA00038036"/>
    </source>
</evidence>
<comment type="cofactor">
    <cofactor evidence="2">
        <name>K(+)</name>
        <dbReference type="ChEBI" id="CHEBI:29103"/>
    </cofactor>
</comment>
<dbReference type="GO" id="GO:0005524">
    <property type="term" value="F:ATP binding"/>
    <property type="evidence" value="ECO:0007669"/>
    <property type="project" value="UniProtKB-UniRule"/>
</dbReference>